<proteinExistence type="predicted"/>
<gene>
    <name evidence="3" type="ORF">GCM10011335_35030</name>
</gene>
<reference evidence="3" key="2">
    <citation type="submission" date="2020-09" db="EMBL/GenBank/DDBJ databases">
        <authorList>
            <person name="Sun Q."/>
            <person name="Zhou Y."/>
        </authorList>
    </citation>
    <scope>NUCLEOTIDE SEQUENCE</scope>
    <source>
        <strain evidence="3">CGMCC 1.15493</strain>
    </source>
</reference>
<keyword evidence="1" id="KW-0175">Coiled coil</keyword>
<sequence>MTRVFPRLTREQLSSVKLQCRVVDLQDEIVRLEAENAWLRSQSSSGYARGTIKQPPRDSWTVKPETEDML</sequence>
<evidence type="ECO:0008006" key="5">
    <source>
        <dbReference type="Google" id="ProtNLM"/>
    </source>
</evidence>
<name>A0A916Y3F0_9HYPH</name>
<keyword evidence="4" id="KW-1185">Reference proteome</keyword>
<feature type="region of interest" description="Disordered" evidence="2">
    <location>
        <begin position="43"/>
        <end position="70"/>
    </location>
</feature>
<feature type="coiled-coil region" evidence="1">
    <location>
        <begin position="15"/>
        <end position="42"/>
    </location>
</feature>
<evidence type="ECO:0000313" key="4">
    <source>
        <dbReference type="Proteomes" id="UP000613160"/>
    </source>
</evidence>
<reference evidence="3" key="1">
    <citation type="journal article" date="2014" name="Int. J. Syst. Evol. Microbiol.">
        <title>Complete genome sequence of Corynebacterium casei LMG S-19264T (=DSM 44701T), isolated from a smear-ripened cheese.</title>
        <authorList>
            <consortium name="US DOE Joint Genome Institute (JGI-PGF)"/>
            <person name="Walter F."/>
            <person name="Albersmeier A."/>
            <person name="Kalinowski J."/>
            <person name="Ruckert C."/>
        </authorList>
    </citation>
    <scope>NUCLEOTIDE SEQUENCE</scope>
    <source>
        <strain evidence="3">CGMCC 1.15493</strain>
    </source>
</reference>
<evidence type="ECO:0000256" key="2">
    <source>
        <dbReference type="SAM" id="MobiDB-lite"/>
    </source>
</evidence>
<organism evidence="3 4">
    <name type="scientific">Aureimonas glaciei</name>
    <dbReference type="NCBI Taxonomy" id="1776957"/>
    <lineage>
        <taxon>Bacteria</taxon>
        <taxon>Pseudomonadati</taxon>
        <taxon>Pseudomonadota</taxon>
        <taxon>Alphaproteobacteria</taxon>
        <taxon>Hyphomicrobiales</taxon>
        <taxon>Aurantimonadaceae</taxon>
        <taxon>Aureimonas</taxon>
    </lineage>
</organism>
<dbReference type="Proteomes" id="UP000613160">
    <property type="component" value="Unassembled WGS sequence"/>
</dbReference>
<comment type="caution">
    <text evidence="3">The sequence shown here is derived from an EMBL/GenBank/DDBJ whole genome shotgun (WGS) entry which is preliminary data.</text>
</comment>
<accession>A0A916Y3F0</accession>
<evidence type="ECO:0000313" key="3">
    <source>
        <dbReference type="EMBL" id="GGD28863.1"/>
    </source>
</evidence>
<dbReference type="EMBL" id="BMJJ01000009">
    <property type="protein sequence ID" value="GGD28863.1"/>
    <property type="molecule type" value="Genomic_DNA"/>
</dbReference>
<protein>
    <recommendedName>
        <fullName evidence="5">Transposase</fullName>
    </recommendedName>
</protein>
<dbReference type="AlphaFoldDB" id="A0A916Y3F0"/>
<evidence type="ECO:0000256" key="1">
    <source>
        <dbReference type="SAM" id="Coils"/>
    </source>
</evidence>
<dbReference type="RefSeq" id="WP_188853125.1">
    <property type="nucleotide sequence ID" value="NZ_BMJJ01000009.1"/>
</dbReference>